<evidence type="ECO:0000259" key="7">
    <source>
        <dbReference type="Pfam" id="PF22692"/>
    </source>
</evidence>
<dbReference type="Pfam" id="PF06429">
    <property type="entry name" value="Flg_bbr_C"/>
    <property type="match status" value="1"/>
</dbReference>
<dbReference type="InterPro" id="IPR037925">
    <property type="entry name" value="FlgE/F/G-like"/>
</dbReference>
<evidence type="ECO:0000256" key="3">
    <source>
        <dbReference type="ARBA" id="ARBA00023143"/>
    </source>
</evidence>
<evidence type="ECO:0000256" key="1">
    <source>
        <dbReference type="ARBA" id="ARBA00004117"/>
    </source>
</evidence>
<evidence type="ECO:0000256" key="2">
    <source>
        <dbReference type="ARBA" id="ARBA00009677"/>
    </source>
</evidence>
<evidence type="ECO:0000259" key="6">
    <source>
        <dbReference type="Pfam" id="PF06429"/>
    </source>
</evidence>
<dbReference type="SUPFAM" id="SSF117143">
    <property type="entry name" value="Flagellar hook protein flgE"/>
    <property type="match status" value="1"/>
</dbReference>
<dbReference type="GO" id="GO:0009425">
    <property type="term" value="C:bacterial-type flagellum basal body"/>
    <property type="evidence" value="ECO:0007669"/>
    <property type="project" value="UniProtKB-SubCell"/>
</dbReference>
<dbReference type="RefSeq" id="WP_108359709.1">
    <property type="nucleotide sequence ID" value="NZ_NESP01000001.1"/>
</dbReference>
<reference evidence="8 9" key="1">
    <citation type="submission" date="2017-04" db="EMBL/GenBank/DDBJ databases">
        <title>Unexpected and diverse lifestyles within the genus Limnohabitans.</title>
        <authorList>
            <person name="Kasalicky V."/>
            <person name="Mehrshad M."/>
            <person name="Andrei S.-A."/>
            <person name="Salcher M."/>
            <person name="Kratochvilova H."/>
            <person name="Simek K."/>
            <person name="Ghai R."/>
        </authorList>
    </citation>
    <scope>NUCLEOTIDE SEQUENCE [LARGE SCALE GENOMIC DNA]</scope>
    <source>
        <strain evidence="8 9">MWH-C5</strain>
    </source>
</reference>
<gene>
    <name evidence="8" type="ORF">B9Z44_09660</name>
</gene>
<dbReference type="Proteomes" id="UP000251341">
    <property type="component" value="Unassembled WGS sequence"/>
</dbReference>
<sequence length="254" mass="27582">MDRLSFNAMAAINEDRLIRQQLSNDIANVTTVGFKQTFEATIQPHQAVGEGFDSRLQPRLYTTDRVRLDAGPLMVTGRDLDVSLNNKTVLGVTGNDGKLAFTRRGDLRVNPNGVLETGSGHMVQSQDGGPITIPVGSRINITKTGEIFASDPTQQGIPQEQLVGSLMLRDASTTNLIKREDGLFRVDEKPLGTDFATGPEPVSLTPQALEGSSVNPMASMVKLIEQSRSFEHQVRLIKESKSNDESGASMMKVS</sequence>
<evidence type="ECO:0000256" key="5">
    <source>
        <dbReference type="ARBA" id="ARBA00040228"/>
    </source>
</evidence>
<dbReference type="InterPro" id="IPR053967">
    <property type="entry name" value="LlgE_F_G-like_D1"/>
</dbReference>
<feature type="domain" description="Flagellar basal-body/hook protein C-terminal" evidence="6">
    <location>
        <begin position="207"/>
        <end position="249"/>
    </location>
</feature>
<keyword evidence="3" id="KW-0975">Bacterial flagellum</keyword>
<comment type="caution">
    <text evidence="8">The sequence shown here is derived from an EMBL/GenBank/DDBJ whole genome shotgun (WGS) entry which is preliminary data.</text>
</comment>
<feature type="domain" description="Flagellar hook protein FlgE/F/G-like D1" evidence="7">
    <location>
        <begin position="92"/>
        <end position="148"/>
    </location>
</feature>
<name>A0A315ESJ6_9BURK</name>
<dbReference type="AlphaFoldDB" id="A0A315ESJ6"/>
<dbReference type="PANTHER" id="PTHR30435:SF18">
    <property type="entry name" value="FLAGELLAR BASAL-BODY ROD PROTEIN FLGF"/>
    <property type="match status" value="1"/>
</dbReference>
<dbReference type="EMBL" id="NESP01000001">
    <property type="protein sequence ID" value="PUE59818.1"/>
    <property type="molecule type" value="Genomic_DNA"/>
</dbReference>
<proteinExistence type="inferred from homology"/>
<protein>
    <recommendedName>
        <fullName evidence="5">Flagellar basal-body rod protein FlgF</fullName>
    </recommendedName>
</protein>
<comment type="subunit">
    <text evidence="4">The basal body constitutes a major portion of the flagellar organelle and consists of five rings (E,L,P,S, and M) mounted on a central rod. The rod consists of about 26 subunits of FlgG in the distal portion, and FlgB, FlgC and FlgF are thought to build up the proximal portion of the rod with about 6 subunits each.</text>
</comment>
<dbReference type="Pfam" id="PF22692">
    <property type="entry name" value="LlgE_F_G_D1"/>
    <property type="match status" value="1"/>
</dbReference>
<organism evidence="8 9">
    <name type="scientific">Limnohabitans curvus</name>
    <dbReference type="NCBI Taxonomy" id="323423"/>
    <lineage>
        <taxon>Bacteria</taxon>
        <taxon>Pseudomonadati</taxon>
        <taxon>Pseudomonadota</taxon>
        <taxon>Betaproteobacteria</taxon>
        <taxon>Burkholderiales</taxon>
        <taxon>Comamonadaceae</taxon>
        <taxon>Limnohabitans</taxon>
    </lineage>
</organism>
<keyword evidence="9" id="KW-1185">Reference proteome</keyword>
<comment type="similarity">
    <text evidence="2">Belongs to the flagella basal body rod proteins family.</text>
</comment>
<dbReference type="InterPro" id="IPR010930">
    <property type="entry name" value="Flg_bb/hook_C_dom"/>
</dbReference>
<dbReference type="GO" id="GO:0071978">
    <property type="term" value="P:bacterial-type flagellum-dependent swarming motility"/>
    <property type="evidence" value="ECO:0007669"/>
    <property type="project" value="TreeGrafter"/>
</dbReference>
<comment type="subcellular location">
    <subcellularLocation>
        <location evidence="1">Bacterial flagellum basal body</location>
    </subcellularLocation>
</comment>
<evidence type="ECO:0000313" key="9">
    <source>
        <dbReference type="Proteomes" id="UP000251341"/>
    </source>
</evidence>
<dbReference type="PANTHER" id="PTHR30435">
    <property type="entry name" value="FLAGELLAR PROTEIN"/>
    <property type="match status" value="1"/>
</dbReference>
<accession>A0A315ESJ6</accession>
<evidence type="ECO:0000313" key="8">
    <source>
        <dbReference type="EMBL" id="PUE59818.1"/>
    </source>
</evidence>
<evidence type="ECO:0000256" key="4">
    <source>
        <dbReference type="ARBA" id="ARBA00038560"/>
    </source>
</evidence>